<keyword evidence="8" id="KW-1185">Reference proteome</keyword>
<gene>
    <name evidence="7" type="ORF">GQX73_g9295</name>
</gene>
<dbReference type="InterPro" id="IPR007111">
    <property type="entry name" value="NACHT_NTPase"/>
</dbReference>
<sequence>MAPDVRTGYAEPSAAYQPRTNPPVTSQSQRESSTTSLSQDGPASPSESHNTAAPTNSRPSGSVAPTVNPDFPSRVSPQDKKTPWDEAYDLVKEQIKTIPDTDVVARSRERTSSVAVLAWVAACYASKVLRHPSPDTQAVCSGIIYVVSRMEWYDRLQNLFTENEKDYSVYPQFMKRTTNLYAAILLYLMKVATLHPLEVETSMFTNELSVDSVKDAESALVDFNEEQVNYPLQKLFQAALLGESIVSTTVKTQSEVLGDLLSILHVTDSKSQHMANSYPAEGEITKEIYDSLQKRVEYVNFLDGGNQRNRLLWITGEHGQGKTRLLHSVVQGLDQRSDPLQVAFFFFDHGNPESDNAAAALGYLIALIITRNPTLEKHLRAKLNSTGRKRFNHLNDFLALSVLFFDIIMDPEFAETYIIVDSLHECNYLRADFIDLIVRSLSECNGIRWLVSSTPDILNFGAGTPRWQHLPLGPHMRVSYTTIESHIKYTVSTLAKDKSYYRELTKMITNSLCELKIVNFLWIDIVCGALLSKEIWHAEDFVDRVKTKRDLQNLYSLLLDEIKSQREDKDLCIDVLLTMGVAHQSVDLRELKRLMNWPPRVDIRVMLRHCSGFLQVCGDTVLFRLESAKVYVLDVTRNTELVMEVRLFLGQCFLNWVDALSLGDEMSLVITRLWEAETLLQEMRRRSNNQGNSDLVDAIQDAHSFLRFHESTHSPNGGAWDTAVFCPKTSIIRSLVVSRGHPWLSKIPEMDQAWSSNLSTFYGHKDQVLNISISSDAQIIASGSNNGMVRIWDTKTGTMQNTFKAGGRSYVYHVALSADIVAAGPDDRPVMLWDITIGRKIRQLPPCTLGASAVCLSPDGRKVAVAVGRKVYVWAIKEELPREPRVCDIHATALNFIQDDELLITTLDIIQLWNINSLEVRRRFTSQTNGFTCAALSSCNSGGGRIIASGSENGAICNWKFDADIDLSGNIPTSIVQQLDEEKEPGGSEKRTRFGGGKEKEIPIVTSCMGFNHDDLRSLDFSPNNGNELLSASDDGTVRICATKTGKLIHVLEGHTDWVRCAAWSSTAKYVATGSDDGSIRVWKVGAEKEPKPVAIIEKAHNGSYVMAVAFSTDGKYLVSGGTDRNVVIWEQVNSEEWKLKHKPLEGHTDSVYSILVTPDSKYVLSASRDGTLRKWDLENGGEQLPPVNIDWVDFKMWWDPSGIPKDETPNYVMTPQGAWLHALPSTTPGHQTMSHWRVRYDKKTETWWVSRKGRDVILIPRKYSAIPTSKSYCTQISPQQIFKTKYLSPGQPVLLNPDLIIWPPLWQEPPVFHLPRVSSRIVPPLPKTYAVLIQGIDGQTSPQLVEAHQATFLDAALTIAFEYNPFMIAGEQATEETSSQVARELLDSVEKKIETWEDDLSIIFFAYDLGGVVLKQAFANISTKSQYQRILDRTSLVVFYGTPHQSSGSQNWAVSVLRILHLCYKGLLGPWVPTYIEWISQYQQNLDQKFRALKPSFRVMNICQKSLSINYEFITDPLCAILGIFDEETVLLERSHYQLGYIIGHSQREFMEGRMRDAVICHWGYYRAFVGMLRLVSQQNFCSPIPDRPLQKLLLKLFLDDPKSTQWEKTSPLGTIRLILGDGMSAEDLYTVFAQHVSARIGGDATIILRLGPEHHYKELSTLGQVYAALCIQFLEQRPSLILWIRHLYANLRDAVLGVDNKWKLRILTRCLKTLLLTPRRGVTYCLIHHTSDIPREDAIAQILSTTKESEIPFRILVSTPAMAGVPTTFESWDCVDLSSTVGLPNGTTTRVRESLLGTSNALVLNEPARSPGTVLSRYIDDDMAWALRTTAWIVYAVRPLSRLEVEQISELICTEEASLPVGMQHGNALFRILEYSLSGFLHVSEGAVCACPELESGLRSVWAKCALALDPELYVAQQCFSIAASLFQGNNPGTASYLASATPDTAMPGVLGQDGNHSPVTAVNTYGDLAQPLTHLYGPAIKEYATRFWIQHQHSLTSRMDEASDYSRGNLDTHPLFDRNAWVRHLISSNWSKDTETIWGPKVQPEFMEQAYQLSPFDACYISFRLATLPLAPEDDFEWLFLSISGEYLPEDAYIRLIMNVVGQLSNTSRDSMLQRIIGTATPDLRSKLLAEYYCDFFQKNFLEILLTAIATGNNIAVTEMLNQGSNLMLGHSSKQKECSEHRLGTALQVACEYGDINIVQSLLSVKGKESPSELEMLYHWSALHVACHQGHSDIVEAFINQLTNPTIQQLIRGQYCLLLVTSAHGLFTISKLLKEFKIQVPASEESTSSPIQLAAKYGFPQTLKSLIDDHDCKLVLKNQKNNILSLSVESGNEDVMRQVKKAFSLAIRAAHTEYVPSESPMDSNDSDSDGYMSPWDGDIREAKGIQGDALFTAVECGGVPLIMEFLFWSKHDFKVKDPRGRTPLMVASRMGCINLSRALFVKGDEQSASMKTALHYACFHGHLQVVEFLIGTKKFSLTIRDEQSLTPMMAAAIGGHLQIVKVLVSQLSDKDLKNEFLKAARFGQETVMDIILKAAVGMDRKARDGFIKASGQGHNTLLHFAAAKGHTRVVEFLLRRQPNLEN</sequence>
<comment type="caution">
    <text evidence="7">The sequence shown here is derived from an EMBL/GenBank/DDBJ whole genome shotgun (WGS) entry which is preliminary data.</text>
</comment>
<dbReference type="PROSITE" id="PS50294">
    <property type="entry name" value="WD_REPEATS_REGION"/>
    <property type="match status" value="4"/>
</dbReference>
<feature type="repeat" description="WD" evidence="4">
    <location>
        <begin position="761"/>
        <end position="802"/>
    </location>
</feature>
<dbReference type="InterPro" id="IPR011048">
    <property type="entry name" value="Haem_d1_sf"/>
</dbReference>
<dbReference type="PROSITE" id="PS00678">
    <property type="entry name" value="WD_REPEATS_1"/>
    <property type="match status" value="1"/>
</dbReference>
<accession>A0A7C8IL67</accession>
<dbReference type="SUPFAM" id="SSF48403">
    <property type="entry name" value="Ankyrin repeat"/>
    <property type="match status" value="2"/>
</dbReference>
<dbReference type="PANTHER" id="PTHR44129">
    <property type="entry name" value="WD REPEAT-CONTAINING PROTEIN POP1"/>
    <property type="match status" value="1"/>
</dbReference>
<dbReference type="SUPFAM" id="SSF51004">
    <property type="entry name" value="C-terminal (heme d1) domain of cytochrome cd1-nitrite reductase"/>
    <property type="match status" value="1"/>
</dbReference>
<dbReference type="InterPro" id="IPR027417">
    <property type="entry name" value="P-loop_NTPase"/>
</dbReference>
<dbReference type="Gene3D" id="2.130.10.10">
    <property type="entry name" value="YVTN repeat-like/Quinoprotein amine dehydrogenase"/>
    <property type="match status" value="2"/>
</dbReference>
<dbReference type="Gene3D" id="1.25.40.20">
    <property type="entry name" value="Ankyrin repeat-containing domain"/>
    <property type="match status" value="2"/>
</dbReference>
<dbReference type="Pfam" id="PF00023">
    <property type="entry name" value="Ank"/>
    <property type="match status" value="1"/>
</dbReference>
<dbReference type="InterPro" id="IPR050349">
    <property type="entry name" value="WD_LIS1/nudF_dynein_reg"/>
</dbReference>
<dbReference type="Pfam" id="PF00400">
    <property type="entry name" value="WD40"/>
    <property type="match status" value="5"/>
</dbReference>
<dbReference type="SMART" id="SM00320">
    <property type="entry name" value="WD40"/>
    <property type="match status" value="8"/>
</dbReference>
<keyword evidence="2" id="KW-0677">Repeat</keyword>
<dbReference type="Pfam" id="PF12796">
    <property type="entry name" value="Ank_2"/>
    <property type="match status" value="2"/>
</dbReference>
<evidence type="ECO:0000313" key="7">
    <source>
        <dbReference type="EMBL" id="KAF2964278.1"/>
    </source>
</evidence>
<feature type="repeat" description="WD" evidence="4">
    <location>
        <begin position="1052"/>
        <end position="1085"/>
    </location>
</feature>
<feature type="compositionally biased region" description="Low complexity" evidence="5">
    <location>
        <begin position="25"/>
        <end position="39"/>
    </location>
</feature>
<feature type="domain" description="NACHT" evidence="6">
    <location>
        <begin position="310"/>
        <end position="456"/>
    </location>
</feature>
<feature type="repeat" description="WD" evidence="4">
    <location>
        <begin position="1099"/>
        <end position="1131"/>
    </location>
</feature>
<evidence type="ECO:0000256" key="2">
    <source>
        <dbReference type="ARBA" id="ARBA00022737"/>
    </source>
</evidence>
<evidence type="ECO:0000256" key="1">
    <source>
        <dbReference type="ARBA" id="ARBA00022574"/>
    </source>
</evidence>
<dbReference type="PROSITE" id="PS50088">
    <property type="entry name" value="ANK_REPEAT"/>
    <property type="match status" value="3"/>
</dbReference>
<organism evidence="7 8">
    <name type="scientific">Xylaria multiplex</name>
    <dbReference type="NCBI Taxonomy" id="323545"/>
    <lineage>
        <taxon>Eukaryota</taxon>
        <taxon>Fungi</taxon>
        <taxon>Dikarya</taxon>
        <taxon>Ascomycota</taxon>
        <taxon>Pezizomycotina</taxon>
        <taxon>Sordariomycetes</taxon>
        <taxon>Xylariomycetidae</taxon>
        <taxon>Xylariales</taxon>
        <taxon>Xylariaceae</taxon>
        <taxon>Xylaria</taxon>
    </lineage>
</organism>
<dbReference type="InterPro" id="IPR036770">
    <property type="entry name" value="Ankyrin_rpt-contain_sf"/>
</dbReference>
<feature type="repeat" description="ANK" evidence="3">
    <location>
        <begin position="2556"/>
        <end position="2585"/>
    </location>
</feature>
<dbReference type="OrthoDB" id="538223at2759"/>
<dbReference type="InParanoid" id="A0A7C8IL67"/>
<dbReference type="InterPro" id="IPR015943">
    <property type="entry name" value="WD40/YVTN_repeat-like_dom_sf"/>
</dbReference>
<dbReference type="Proteomes" id="UP000481858">
    <property type="component" value="Unassembled WGS sequence"/>
</dbReference>
<reference evidence="7 8" key="1">
    <citation type="submission" date="2019-12" db="EMBL/GenBank/DDBJ databases">
        <title>Draft genome sequence of the ascomycete Xylaria multiplex DSM 110363.</title>
        <authorList>
            <person name="Buettner E."/>
            <person name="Kellner H."/>
        </authorList>
    </citation>
    <scope>NUCLEOTIDE SEQUENCE [LARGE SCALE GENOMIC DNA]</scope>
    <source>
        <strain evidence="7 8">DSM 110363</strain>
    </source>
</reference>
<evidence type="ECO:0000256" key="5">
    <source>
        <dbReference type="SAM" id="MobiDB-lite"/>
    </source>
</evidence>
<dbReference type="PROSITE" id="PS50082">
    <property type="entry name" value="WD_REPEATS_2"/>
    <property type="match status" value="4"/>
</dbReference>
<evidence type="ECO:0000256" key="4">
    <source>
        <dbReference type="PROSITE-ProRule" id="PRU00221"/>
    </source>
</evidence>
<feature type="repeat" description="WD" evidence="4">
    <location>
        <begin position="1145"/>
        <end position="1181"/>
    </location>
</feature>
<dbReference type="PROSITE" id="PS50297">
    <property type="entry name" value="ANK_REP_REGION"/>
    <property type="match status" value="2"/>
</dbReference>
<keyword evidence="1 4" id="KW-0853">WD repeat</keyword>
<dbReference type="InterPro" id="IPR011047">
    <property type="entry name" value="Quinoprotein_ADH-like_sf"/>
</dbReference>
<dbReference type="PROSITE" id="PS50837">
    <property type="entry name" value="NACHT"/>
    <property type="match status" value="1"/>
</dbReference>
<name>A0A7C8IL67_9PEZI</name>
<feature type="region of interest" description="Disordered" evidence="5">
    <location>
        <begin position="1"/>
        <end position="83"/>
    </location>
</feature>
<dbReference type="InterPro" id="IPR001680">
    <property type="entry name" value="WD40_rpt"/>
</dbReference>
<proteinExistence type="predicted"/>
<feature type="repeat" description="ANK" evidence="3">
    <location>
        <begin position="2452"/>
        <end position="2473"/>
    </location>
</feature>
<dbReference type="EMBL" id="WUBL01000158">
    <property type="protein sequence ID" value="KAF2964278.1"/>
    <property type="molecule type" value="Genomic_DNA"/>
</dbReference>
<dbReference type="Pfam" id="PF17100">
    <property type="entry name" value="NACHT_N"/>
    <property type="match status" value="1"/>
</dbReference>
<dbReference type="SUPFAM" id="SSF52540">
    <property type="entry name" value="P-loop containing nucleoside triphosphate hydrolases"/>
    <property type="match status" value="1"/>
</dbReference>
<keyword evidence="3" id="KW-0040">ANK repeat</keyword>
<dbReference type="InterPro" id="IPR019775">
    <property type="entry name" value="WD40_repeat_CS"/>
</dbReference>
<dbReference type="Pfam" id="PF24883">
    <property type="entry name" value="NPHP3_N"/>
    <property type="match status" value="1"/>
</dbReference>
<dbReference type="InterPro" id="IPR002110">
    <property type="entry name" value="Ankyrin_rpt"/>
</dbReference>
<evidence type="ECO:0000256" key="3">
    <source>
        <dbReference type="PROSITE-ProRule" id="PRU00023"/>
    </source>
</evidence>
<evidence type="ECO:0000313" key="8">
    <source>
        <dbReference type="Proteomes" id="UP000481858"/>
    </source>
</evidence>
<dbReference type="SMART" id="SM00248">
    <property type="entry name" value="ANK"/>
    <property type="match status" value="9"/>
</dbReference>
<feature type="repeat" description="ANK" evidence="3">
    <location>
        <begin position="2486"/>
        <end position="2518"/>
    </location>
</feature>
<dbReference type="InterPro" id="IPR031359">
    <property type="entry name" value="NACHT_N"/>
</dbReference>
<evidence type="ECO:0000259" key="6">
    <source>
        <dbReference type="PROSITE" id="PS50837"/>
    </source>
</evidence>
<dbReference type="CDD" id="cd00200">
    <property type="entry name" value="WD40"/>
    <property type="match status" value="1"/>
</dbReference>
<dbReference type="InterPro" id="IPR056884">
    <property type="entry name" value="NPHP3-like_N"/>
</dbReference>
<feature type="compositionally biased region" description="Polar residues" evidence="5">
    <location>
        <begin position="45"/>
        <end position="65"/>
    </location>
</feature>
<protein>
    <recommendedName>
        <fullName evidence="6">NACHT domain-containing protein</fullName>
    </recommendedName>
</protein>
<dbReference type="SUPFAM" id="SSF50998">
    <property type="entry name" value="Quinoprotein alcohol dehydrogenase-like"/>
    <property type="match status" value="1"/>
</dbReference>